<sequence length="316" mass="36252">MDIAILTIYFVGTWLIFDKFKLLPNTLLTKGIRYLIPVAAIFFEIILLGLYTPDSEEVMVQKYVLQIAPEYGGQVEKVYVEDQQEVKQGDLLFELDDTRFQDKLRSINADLRKQREYLKEYKTLSAVGAVSKQQYNDVIHTIEKLNAEKAIQLKLIKDTKIKAPFNGVIANLQLREGVYIKLKQPVMSLISNEKKWVYGFVDQAGMQYVHKGDSVFMINRMYPGEVFPGEVETVLYGSSSAQFSPSGLLPSSNQFQEEDHIMVKVALKNDVLEKLKFGTSGRFAIITDHSIDVLEIIRKIELRMHSDLYYFWIIGA</sequence>
<gene>
    <name evidence="3" type="ORF">EI427_10700</name>
</gene>
<dbReference type="GO" id="GO:0015562">
    <property type="term" value="F:efflux transmembrane transporter activity"/>
    <property type="evidence" value="ECO:0007669"/>
    <property type="project" value="TreeGrafter"/>
</dbReference>
<reference evidence="3 4" key="1">
    <citation type="submission" date="2018-12" db="EMBL/GenBank/DDBJ databases">
        <title>Flammeovirga pectinis sp. nov., isolated from the gut of the Korean scallop, Patinopecten yessoensis.</title>
        <authorList>
            <person name="Bae J.-W."/>
            <person name="Jeong Y.-S."/>
            <person name="Kang W."/>
        </authorList>
    </citation>
    <scope>NUCLEOTIDE SEQUENCE [LARGE SCALE GENOMIC DNA]</scope>
    <source>
        <strain evidence="3 4">L12M1</strain>
    </source>
</reference>
<evidence type="ECO:0000313" key="3">
    <source>
        <dbReference type="EMBL" id="AZQ62688.1"/>
    </source>
</evidence>
<accession>A0A3S9P3J3</accession>
<protein>
    <submittedName>
        <fullName evidence="3">HlyD family secretion protein</fullName>
    </submittedName>
</protein>
<dbReference type="NCBIfam" id="TIGR01730">
    <property type="entry name" value="RND_mfp"/>
    <property type="match status" value="1"/>
</dbReference>
<name>A0A3S9P3J3_9BACT</name>
<comment type="similarity">
    <text evidence="1">Belongs to the membrane fusion protein (MFP) (TC 8.A.1) family.</text>
</comment>
<feature type="domain" description="Multidrug resistance protein MdtA-like barrel-sandwich hybrid" evidence="2">
    <location>
        <begin position="66"/>
        <end position="185"/>
    </location>
</feature>
<dbReference type="OrthoDB" id="9811754at2"/>
<dbReference type="EMBL" id="CP034562">
    <property type="protein sequence ID" value="AZQ62688.1"/>
    <property type="molecule type" value="Genomic_DNA"/>
</dbReference>
<dbReference type="InterPro" id="IPR006143">
    <property type="entry name" value="RND_pump_MFP"/>
</dbReference>
<dbReference type="GO" id="GO:1990281">
    <property type="term" value="C:efflux pump complex"/>
    <property type="evidence" value="ECO:0007669"/>
    <property type="project" value="TreeGrafter"/>
</dbReference>
<proteinExistence type="inferred from homology"/>
<dbReference type="AlphaFoldDB" id="A0A3S9P3J3"/>
<organism evidence="3 4">
    <name type="scientific">Flammeovirga pectinis</name>
    <dbReference type="NCBI Taxonomy" id="2494373"/>
    <lineage>
        <taxon>Bacteria</taxon>
        <taxon>Pseudomonadati</taxon>
        <taxon>Bacteroidota</taxon>
        <taxon>Cytophagia</taxon>
        <taxon>Cytophagales</taxon>
        <taxon>Flammeovirgaceae</taxon>
        <taxon>Flammeovirga</taxon>
    </lineage>
</organism>
<evidence type="ECO:0000313" key="4">
    <source>
        <dbReference type="Proteomes" id="UP000267268"/>
    </source>
</evidence>
<evidence type="ECO:0000259" key="2">
    <source>
        <dbReference type="Pfam" id="PF25917"/>
    </source>
</evidence>
<dbReference type="Proteomes" id="UP000267268">
    <property type="component" value="Chromosome 1"/>
</dbReference>
<dbReference type="Gene3D" id="2.40.30.170">
    <property type="match status" value="1"/>
</dbReference>
<dbReference type="SUPFAM" id="SSF111369">
    <property type="entry name" value="HlyD-like secretion proteins"/>
    <property type="match status" value="1"/>
</dbReference>
<dbReference type="RefSeq" id="WP_126614432.1">
    <property type="nucleotide sequence ID" value="NZ_CP034562.1"/>
</dbReference>
<evidence type="ECO:0000256" key="1">
    <source>
        <dbReference type="ARBA" id="ARBA00009477"/>
    </source>
</evidence>
<dbReference type="InterPro" id="IPR058625">
    <property type="entry name" value="MdtA-like_BSH"/>
</dbReference>
<dbReference type="Gene3D" id="2.40.50.100">
    <property type="match status" value="1"/>
</dbReference>
<dbReference type="PANTHER" id="PTHR30469:SF15">
    <property type="entry name" value="HLYD FAMILY OF SECRETION PROTEINS"/>
    <property type="match status" value="1"/>
</dbReference>
<keyword evidence="4" id="KW-1185">Reference proteome</keyword>
<dbReference type="KEGG" id="fll:EI427_10700"/>
<dbReference type="PANTHER" id="PTHR30469">
    <property type="entry name" value="MULTIDRUG RESISTANCE PROTEIN MDTA"/>
    <property type="match status" value="1"/>
</dbReference>
<dbReference type="Pfam" id="PF25917">
    <property type="entry name" value="BSH_RND"/>
    <property type="match status" value="1"/>
</dbReference>